<name>R0GAW1_9BRAS</name>
<feature type="domain" description="F-box" evidence="1">
    <location>
        <begin position="8"/>
        <end position="48"/>
    </location>
</feature>
<dbReference type="InterPro" id="IPR006527">
    <property type="entry name" value="F-box-assoc_dom_typ1"/>
</dbReference>
<proteinExistence type="predicted"/>
<dbReference type="AlphaFoldDB" id="R0GAW1"/>
<reference evidence="3" key="1">
    <citation type="journal article" date="2013" name="Nat. Genet.">
        <title>The Capsella rubella genome and the genomic consequences of rapid mating system evolution.</title>
        <authorList>
            <person name="Slotte T."/>
            <person name="Hazzouri K.M."/>
            <person name="Agren J.A."/>
            <person name="Koenig D."/>
            <person name="Maumus F."/>
            <person name="Guo Y.L."/>
            <person name="Steige K."/>
            <person name="Platts A.E."/>
            <person name="Escobar J.S."/>
            <person name="Newman L.K."/>
            <person name="Wang W."/>
            <person name="Mandakova T."/>
            <person name="Vello E."/>
            <person name="Smith L.M."/>
            <person name="Henz S.R."/>
            <person name="Steffen J."/>
            <person name="Takuno S."/>
            <person name="Brandvain Y."/>
            <person name="Coop G."/>
            <person name="Andolfatto P."/>
            <person name="Hu T.T."/>
            <person name="Blanchette M."/>
            <person name="Clark R.M."/>
            <person name="Quesneville H."/>
            <person name="Nordborg M."/>
            <person name="Gaut B.S."/>
            <person name="Lysak M.A."/>
            <person name="Jenkins J."/>
            <person name="Grimwood J."/>
            <person name="Chapman J."/>
            <person name="Prochnik S."/>
            <person name="Shu S."/>
            <person name="Rokhsar D."/>
            <person name="Schmutz J."/>
            <person name="Weigel D."/>
            <person name="Wright S.I."/>
        </authorList>
    </citation>
    <scope>NUCLEOTIDE SEQUENCE [LARGE SCALE GENOMIC DNA]</scope>
    <source>
        <strain evidence="3">cv. Monte Gargano</strain>
    </source>
</reference>
<dbReference type="PANTHER" id="PTHR31672:SF13">
    <property type="entry name" value="F-BOX PROTEIN CPR30-LIKE"/>
    <property type="match status" value="1"/>
</dbReference>
<dbReference type="SMART" id="SM00256">
    <property type="entry name" value="FBOX"/>
    <property type="match status" value="1"/>
</dbReference>
<dbReference type="SUPFAM" id="SSF81383">
    <property type="entry name" value="F-box domain"/>
    <property type="match status" value="1"/>
</dbReference>
<protein>
    <recommendedName>
        <fullName evidence="1">F-box domain-containing protein</fullName>
    </recommendedName>
</protein>
<dbReference type="Proteomes" id="UP000029121">
    <property type="component" value="Unassembled WGS sequence"/>
</dbReference>
<dbReference type="EMBL" id="KB870807">
    <property type="protein sequence ID" value="EOA32716.1"/>
    <property type="molecule type" value="Genomic_DNA"/>
</dbReference>
<dbReference type="Pfam" id="PF00646">
    <property type="entry name" value="F-box"/>
    <property type="match status" value="1"/>
</dbReference>
<dbReference type="Gene3D" id="1.20.1280.50">
    <property type="match status" value="1"/>
</dbReference>
<gene>
    <name evidence="2" type="ORF">CARUB_v10016019mg</name>
</gene>
<dbReference type="NCBIfam" id="TIGR01640">
    <property type="entry name" value="F_box_assoc_1"/>
    <property type="match status" value="1"/>
</dbReference>
<organism evidence="2 3">
    <name type="scientific">Capsella rubella</name>
    <dbReference type="NCBI Taxonomy" id="81985"/>
    <lineage>
        <taxon>Eukaryota</taxon>
        <taxon>Viridiplantae</taxon>
        <taxon>Streptophyta</taxon>
        <taxon>Embryophyta</taxon>
        <taxon>Tracheophyta</taxon>
        <taxon>Spermatophyta</taxon>
        <taxon>Magnoliopsida</taxon>
        <taxon>eudicotyledons</taxon>
        <taxon>Gunneridae</taxon>
        <taxon>Pentapetalae</taxon>
        <taxon>rosids</taxon>
        <taxon>malvids</taxon>
        <taxon>Brassicales</taxon>
        <taxon>Brassicaceae</taxon>
        <taxon>Camelineae</taxon>
        <taxon>Capsella</taxon>
    </lineage>
</organism>
<dbReference type="InterPro" id="IPR017451">
    <property type="entry name" value="F-box-assoc_interact_dom"/>
</dbReference>
<dbReference type="Pfam" id="PF07734">
    <property type="entry name" value="FBA_1"/>
    <property type="match status" value="1"/>
</dbReference>
<dbReference type="PANTHER" id="PTHR31672">
    <property type="entry name" value="BNACNNG10540D PROTEIN"/>
    <property type="match status" value="1"/>
</dbReference>
<sequence>MKTGTMHLQEALVVEILSRVPAVSLARLRSTSKRWNALVKDGRLAKKHSAYAPRQSPLFIMLIDSRVYLVSIDLHRIDNDKAAPSAKVTSQFSLKDPLSNSSEQEVDICNVFHCNGLLLCTTRDNRLVVWNPCSGEKRWIVQHRLGYGEINHYALGYDYRSSCYKILRMGGHRVPFQTKYQVYNFTSESWRVVGGTVDCFIPRIQSLGISVMGNTYWLAYCRQELGVILLYFDFSTERFHSLSLPEDAPRSYFDVALSVTREEQQLCLLAVWSHEVWIATKMEGTGDLSWSKFLTVSKFDLRNHLRFCIGMSFLVDQENKVVVSCNNSGFSNNIIQIVGKNTYIHEDQKGANSHVTRLLTYVPGLVQIQQGI</sequence>
<dbReference type="InterPro" id="IPR001810">
    <property type="entry name" value="F-box_dom"/>
</dbReference>
<dbReference type="InterPro" id="IPR036047">
    <property type="entry name" value="F-box-like_dom_sf"/>
</dbReference>
<evidence type="ECO:0000259" key="1">
    <source>
        <dbReference type="SMART" id="SM00256"/>
    </source>
</evidence>
<keyword evidence="3" id="KW-1185">Reference proteome</keyword>
<evidence type="ECO:0000313" key="2">
    <source>
        <dbReference type="EMBL" id="EOA32716.1"/>
    </source>
</evidence>
<accession>R0GAW1</accession>
<dbReference type="InterPro" id="IPR050796">
    <property type="entry name" value="SCF_F-box_component"/>
</dbReference>
<evidence type="ECO:0000313" key="3">
    <source>
        <dbReference type="Proteomes" id="UP000029121"/>
    </source>
</evidence>